<organism evidence="4 5">
    <name type="scientific">Pontibacter diazotrophicus</name>
    <dbReference type="NCBI Taxonomy" id="1400979"/>
    <lineage>
        <taxon>Bacteria</taxon>
        <taxon>Pseudomonadati</taxon>
        <taxon>Bacteroidota</taxon>
        <taxon>Cytophagia</taxon>
        <taxon>Cytophagales</taxon>
        <taxon>Hymenobacteraceae</taxon>
        <taxon>Pontibacter</taxon>
    </lineage>
</organism>
<dbReference type="Pfam" id="PF14905">
    <property type="entry name" value="OMP_b-brl_3"/>
    <property type="match status" value="2"/>
</dbReference>
<sequence>MKKLLLTLLLISAIVNAYAQSAAVFGTVKSASDATALPGATVILEGDSDTPNTTITDSEGKFRFERVPAGDYTLRINYLGFQNFTRAVQQQGKSVDLGTLSLQEEATAIKEVQVVGRVPLGDQKGDTSQYNAGAFKTAPDASAEDLVTKMPGVTIQDGKVQAQGEDVQQVFVDGKRYFGQDADAALRNLPAEVIESVQIFDRRSDASEMSGFDDGNREKTMNIVTKPDKRKGQFGKVSAGYGTDDRYMVGAAVNFFNEDRRFTVTGLSNNINMLDFSVGETPGGGMRGRRGGWGGRTPNGIISTNMVGVNYSDMWSDKMEVSGNYSFMNREFDERRYSFQDFTQPIFPGQTYTENRSNITVENSHRFNMRLDYKINERNRLLITPNITVQQNRSNTSLFGTTNWDEGLLNETQDISNSDNASINLNNNIFYSHSFTKPGRVFSTRLRTDYSSNNGDYYRVSNTTYFDGESRNVDLRQYSDTDRRGFSWEGNVSYTEPIGENSRVQLEYEIGNRDNDSDRRTYSFEEQTGRYSELDTIFTSTFKSQYLTQEAELGYQYNTEQMRLQVEVEYQHAQLQNDQQFPRVLNFDRTFHSILPSAQLEYKFSKTRTLFLDYRANTDAPSVEQLQDVYDPSNSVQARIGNPNLDQSFQNRLMMRYRNFDPETNKVFFVFLMSSITQNYIANSTFTLRDEIRLSDDFALGQGARLTRPVNLDGYYNVRSFFNYGQPVSFINANFNVNGGLGYARIPGLNNDQLNYANSTNMRLGLSLSSNISEKIDFNISTSSSYNIIENTQLTNQDNNYFNQSTQLRYNWIFWKGMVYRTELNHQYNSGLSAGLDPNYLLWNMSISKKVFKNQKGEVSLSVNDLLNQNVSVQRNVRSDYIEDVQTNVLQRYFMLTFTYNIRNYSGKLPENMDGNQNERGNWRGGRPGN</sequence>
<evidence type="ECO:0000313" key="5">
    <source>
        <dbReference type="Proteomes" id="UP000256708"/>
    </source>
</evidence>
<accession>A0A3D8L981</accession>
<feature type="region of interest" description="Disordered" evidence="1">
    <location>
        <begin position="909"/>
        <end position="930"/>
    </location>
</feature>
<dbReference type="Gene3D" id="2.60.40.10">
    <property type="entry name" value="Immunoglobulins"/>
    <property type="match status" value="1"/>
</dbReference>
<evidence type="ECO:0000259" key="3">
    <source>
        <dbReference type="Pfam" id="PF14905"/>
    </source>
</evidence>
<feature type="chain" id="PRO_5017597843" evidence="2">
    <location>
        <begin position="20"/>
        <end position="930"/>
    </location>
</feature>
<dbReference type="Proteomes" id="UP000256708">
    <property type="component" value="Unassembled WGS sequence"/>
</dbReference>
<dbReference type="InterPro" id="IPR008969">
    <property type="entry name" value="CarboxyPept-like_regulatory"/>
</dbReference>
<dbReference type="EMBL" id="QRGR01000019">
    <property type="protein sequence ID" value="RDV13971.1"/>
    <property type="molecule type" value="Genomic_DNA"/>
</dbReference>
<dbReference type="AlphaFoldDB" id="A0A3D8L981"/>
<dbReference type="SUPFAM" id="SSF49464">
    <property type="entry name" value="Carboxypeptidase regulatory domain-like"/>
    <property type="match status" value="1"/>
</dbReference>
<reference evidence="5" key="1">
    <citation type="submission" date="2018-08" db="EMBL/GenBank/DDBJ databases">
        <authorList>
            <person name="Liu Z.-W."/>
            <person name="Du Z.-J."/>
        </authorList>
    </citation>
    <scope>NUCLEOTIDE SEQUENCE [LARGE SCALE GENOMIC DNA]</scope>
    <source>
        <strain evidence="5">H4X</strain>
    </source>
</reference>
<evidence type="ECO:0000256" key="2">
    <source>
        <dbReference type="SAM" id="SignalP"/>
    </source>
</evidence>
<keyword evidence="4" id="KW-0675">Receptor</keyword>
<protein>
    <submittedName>
        <fullName evidence="4">TonB-dependent receptor</fullName>
    </submittedName>
</protein>
<evidence type="ECO:0000256" key="1">
    <source>
        <dbReference type="SAM" id="MobiDB-lite"/>
    </source>
</evidence>
<feature type="domain" description="Outer membrane protein beta-barrel" evidence="3">
    <location>
        <begin position="433"/>
        <end position="752"/>
    </location>
</feature>
<keyword evidence="2" id="KW-0732">Signal</keyword>
<feature type="signal peptide" evidence="2">
    <location>
        <begin position="1"/>
        <end position="19"/>
    </location>
</feature>
<dbReference type="SUPFAM" id="SSF56935">
    <property type="entry name" value="Porins"/>
    <property type="match status" value="1"/>
</dbReference>
<gene>
    <name evidence="4" type="ORF">DXT99_16865</name>
</gene>
<dbReference type="InterPro" id="IPR013783">
    <property type="entry name" value="Ig-like_fold"/>
</dbReference>
<name>A0A3D8L981_9BACT</name>
<dbReference type="RefSeq" id="WP_115566750.1">
    <property type="nucleotide sequence ID" value="NZ_QRGR01000019.1"/>
</dbReference>
<feature type="domain" description="Outer membrane protein beta-barrel" evidence="3">
    <location>
        <begin position="754"/>
        <end position="900"/>
    </location>
</feature>
<proteinExistence type="predicted"/>
<comment type="caution">
    <text evidence="4">The sequence shown here is derived from an EMBL/GenBank/DDBJ whole genome shotgun (WGS) entry which is preliminary data.</text>
</comment>
<evidence type="ECO:0000313" key="4">
    <source>
        <dbReference type="EMBL" id="RDV13971.1"/>
    </source>
</evidence>
<dbReference type="Pfam" id="PF13620">
    <property type="entry name" value="CarboxypepD_reg"/>
    <property type="match status" value="1"/>
</dbReference>
<keyword evidence="5" id="KW-1185">Reference proteome</keyword>
<dbReference type="OrthoDB" id="1682379at2"/>
<dbReference type="InterPro" id="IPR041700">
    <property type="entry name" value="OMP_b-brl_3"/>
</dbReference>